<dbReference type="InterPro" id="IPR006311">
    <property type="entry name" value="TAT_signal"/>
</dbReference>
<dbReference type="AlphaFoldDB" id="A0A7G7YLM2"/>
<gene>
    <name evidence="1" type="ORF">GP473_00580</name>
</gene>
<dbReference type="Gene3D" id="3.40.50.1110">
    <property type="entry name" value="SGNH hydrolase"/>
    <property type="match status" value="2"/>
</dbReference>
<organism evidence="1 2">
    <name type="scientific">Corynebacterium anserum</name>
    <dbReference type="NCBI Taxonomy" id="2684406"/>
    <lineage>
        <taxon>Bacteria</taxon>
        <taxon>Bacillati</taxon>
        <taxon>Actinomycetota</taxon>
        <taxon>Actinomycetes</taxon>
        <taxon>Mycobacteriales</taxon>
        <taxon>Corynebacteriaceae</taxon>
        <taxon>Corynebacterium</taxon>
    </lineage>
</organism>
<name>A0A7G7YLM2_9CORY</name>
<accession>A0A7G7YLM2</accession>
<dbReference type="Pfam" id="PF13472">
    <property type="entry name" value="Lipase_GDSL_2"/>
    <property type="match status" value="1"/>
</dbReference>
<proteinExistence type="predicted"/>
<dbReference type="Proteomes" id="UP000515275">
    <property type="component" value="Chromosome"/>
</dbReference>
<reference evidence="1 2" key="1">
    <citation type="submission" date="2019-12" db="EMBL/GenBank/DDBJ databases">
        <title>Corynebacterium sp. nov., isolated from feces of the Anser Albifrons in China.</title>
        <authorList>
            <person name="Liu Q."/>
        </authorList>
    </citation>
    <scope>NUCLEOTIDE SEQUENCE [LARGE SCALE GENOMIC DNA]</scope>
    <source>
        <strain evidence="1 2">23H37-10</strain>
    </source>
</reference>
<dbReference type="RefSeq" id="WP_185769648.1">
    <property type="nucleotide sequence ID" value="NZ_CP046883.1"/>
</dbReference>
<dbReference type="SUPFAM" id="SSF52266">
    <property type="entry name" value="SGNH hydrolase"/>
    <property type="match status" value="1"/>
</dbReference>
<keyword evidence="2" id="KW-1185">Reference proteome</keyword>
<dbReference type="PROSITE" id="PS51318">
    <property type="entry name" value="TAT"/>
    <property type="match status" value="1"/>
</dbReference>
<protein>
    <submittedName>
        <fullName evidence="1">Uncharacterized protein</fullName>
    </submittedName>
</protein>
<dbReference type="KEGG" id="cans:GP473_00580"/>
<sequence>MTKQRASFKATLVAVATALATAVSLAPSAEAAPRNIVLFGDSMTANAYAGITEYVQGPGKVSPNVPAEGRCPRGAERIAPHLAWATGLPVDDFPCNGAVAYAPEAPEKLLSTQVDQAIGQRKLTPNTAKVVFQIGLNDTYKGLDLFETQQRRYLDAVGAQIDRVRAISPNARITLMGYPQLAGPNGEFCPVHFNGIESGALPVIPIRNMLNAVHAWMQETARVKRVSFQSLEAETAGHDTCAPADRRWVSGIVDNESTPYNMTNHLTHEGSRQVAYIMARKI</sequence>
<dbReference type="InterPro" id="IPR036514">
    <property type="entry name" value="SGNH_hydro_sf"/>
</dbReference>
<evidence type="ECO:0000313" key="2">
    <source>
        <dbReference type="Proteomes" id="UP000515275"/>
    </source>
</evidence>
<dbReference type="InterPro" id="IPR013830">
    <property type="entry name" value="SGNH_hydro"/>
</dbReference>
<dbReference type="EMBL" id="CP046883">
    <property type="protein sequence ID" value="QNH95392.1"/>
    <property type="molecule type" value="Genomic_DNA"/>
</dbReference>
<evidence type="ECO:0000313" key="1">
    <source>
        <dbReference type="EMBL" id="QNH95392.1"/>
    </source>
</evidence>